<name>A0A9X5H6N8_9FIRM</name>
<evidence type="ECO:0000313" key="1">
    <source>
        <dbReference type="EMBL" id="NDO69714.1"/>
    </source>
</evidence>
<comment type="caution">
    <text evidence="1">The sequence shown here is derived from an EMBL/GenBank/DDBJ whole genome shotgun (WGS) entry which is preliminary data.</text>
</comment>
<proteinExistence type="predicted"/>
<accession>A0A9X5H6N8</accession>
<feature type="non-terminal residue" evidence="1">
    <location>
        <position position="226"/>
    </location>
</feature>
<reference evidence="1 2" key="1">
    <citation type="submission" date="2019-07" db="EMBL/GenBank/DDBJ databases">
        <title>Draft genome sequences of 15 bacterial species constituting the stable defined intestinal microbiota of the GM15 gnotobiotic mouse model.</title>
        <authorList>
            <person name="Elie C."/>
            <person name="Mathieu A."/>
            <person name="Saliou A."/>
            <person name="Darnaud M."/>
            <person name="Leulier F."/>
            <person name="Tamellini A."/>
        </authorList>
    </citation>
    <scope>NUCLEOTIDE SEQUENCE [LARGE SCALE GENOMIC DNA]</scope>
    <source>
        <strain evidence="2">ASF 502</strain>
    </source>
</reference>
<organism evidence="1 2">
    <name type="scientific">Schaedlerella arabinosiphila</name>
    <dbReference type="NCBI Taxonomy" id="2044587"/>
    <lineage>
        <taxon>Bacteria</taxon>
        <taxon>Bacillati</taxon>
        <taxon>Bacillota</taxon>
        <taxon>Clostridia</taxon>
        <taxon>Lachnospirales</taxon>
        <taxon>Lachnospiraceae</taxon>
        <taxon>Schaedlerella</taxon>
    </lineage>
</organism>
<protein>
    <submittedName>
        <fullName evidence="1">Uncharacterized protein</fullName>
    </submittedName>
</protein>
<evidence type="ECO:0000313" key="2">
    <source>
        <dbReference type="Proteomes" id="UP000474104"/>
    </source>
</evidence>
<sequence>MAIPEAIKALKPTEFGAVEIRCISGHFYVYEISSKWDPSKGKARKVTGKSVGKITLKDGFIPNAHGMRQTMPLRPIVKNYGAYAILQQLSGSLDSNLKESFPDIYREISVIAMLQLITGCRGKRIKREFEASYLNDIHPDLACSDYTVRELIGKLGTRSGDMASFMRRYMKPGSKLMFDGTSIFTRADDSFAQKGYNPDHKQETQVRLLYVFERDSFMPVFYRMVP</sequence>
<dbReference type="EMBL" id="VIRB01000080">
    <property type="protein sequence ID" value="NDO69714.1"/>
    <property type="molecule type" value="Genomic_DNA"/>
</dbReference>
<gene>
    <name evidence="1" type="ORF">FMM80_13900</name>
</gene>
<dbReference type="AlphaFoldDB" id="A0A9X5H6N8"/>
<dbReference type="Proteomes" id="UP000474104">
    <property type="component" value="Unassembled WGS sequence"/>
</dbReference>